<protein>
    <submittedName>
        <fullName evidence="3">Uncharacterized protein</fullName>
    </submittedName>
</protein>
<feature type="region of interest" description="Disordered" evidence="1">
    <location>
        <begin position="139"/>
        <end position="166"/>
    </location>
</feature>
<feature type="compositionally biased region" description="Polar residues" evidence="1">
    <location>
        <begin position="141"/>
        <end position="153"/>
    </location>
</feature>
<evidence type="ECO:0000313" key="4">
    <source>
        <dbReference type="Proteomes" id="UP001152803"/>
    </source>
</evidence>
<keyword evidence="2" id="KW-1133">Transmembrane helix</keyword>
<feature type="compositionally biased region" description="Polar residues" evidence="1">
    <location>
        <begin position="97"/>
        <end position="124"/>
    </location>
</feature>
<feature type="compositionally biased region" description="Acidic residues" evidence="1">
    <location>
        <begin position="156"/>
        <end position="166"/>
    </location>
</feature>
<sequence length="166" mass="18433">MQLLQVIDMSTTTGTQAPDITPSSNLELSLGLPLALVIVVVVVGIAVLCIRRYRSAKCSQPTEQKITEDPVHNTANPRYIASIVRPPSTPQDPVYENFQSKGQALAQDQQRNSTSTHSRGNSQVEDVYLECDPQDDAIYNNDPSLFPSFQQPDRSYDDEYVMPDMS</sequence>
<dbReference type="AlphaFoldDB" id="A0A9Q1DRG1"/>
<organism evidence="3 4">
    <name type="scientific">Conger conger</name>
    <name type="common">Conger eel</name>
    <name type="synonym">Muraena conger</name>
    <dbReference type="NCBI Taxonomy" id="82655"/>
    <lineage>
        <taxon>Eukaryota</taxon>
        <taxon>Metazoa</taxon>
        <taxon>Chordata</taxon>
        <taxon>Craniata</taxon>
        <taxon>Vertebrata</taxon>
        <taxon>Euteleostomi</taxon>
        <taxon>Actinopterygii</taxon>
        <taxon>Neopterygii</taxon>
        <taxon>Teleostei</taxon>
        <taxon>Anguilliformes</taxon>
        <taxon>Congridae</taxon>
        <taxon>Conger</taxon>
    </lineage>
</organism>
<proteinExistence type="predicted"/>
<comment type="caution">
    <text evidence="3">The sequence shown here is derived from an EMBL/GenBank/DDBJ whole genome shotgun (WGS) entry which is preliminary data.</text>
</comment>
<gene>
    <name evidence="3" type="ORF">COCON_G00057500</name>
</gene>
<feature type="transmembrane region" description="Helical" evidence="2">
    <location>
        <begin position="30"/>
        <end position="50"/>
    </location>
</feature>
<dbReference type="Proteomes" id="UP001152803">
    <property type="component" value="Unassembled WGS sequence"/>
</dbReference>
<evidence type="ECO:0000256" key="2">
    <source>
        <dbReference type="SAM" id="Phobius"/>
    </source>
</evidence>
<evidence type="ECO:0000313" key="3">
    <source>
        <dbReference type="EMBL" id="KAJ8278684.1"/>
    </source>
</evidence>
<name>A0A9Q1DRG1_CONCO</name>
<dbReference type="EMBL" id="JAFJMO010000004">
    <property type="protein sequence ID" value="KAJ8278684.1"/>
    <property type="molecule type" value="Genomic_DNA"/>
</dbReference>
<keyword evidence="2" id="KW-0812">Transmembrane</keyword>
<evidence type="ECO:0000256" key="1">
    <source>
        <dbReference type="SAM" id="MobiDB-lite"/>
    </source>
</evidence>
<keyword evidence="4" id="KW-1185">Reference proteome</keyword>
<feature type="region of interest" description="Disordered" evidence="1">
    <location>
        <begin position="83"/>
        <end position="127"/>
    </location>
</feature>
<accession>A0A9Q1DRG1</accession>
<keyword evidence="2" id="KW-0472">Membrane</keyword>
<reference evidence="3" key="1">
    <citation type="journal article" date="2023" name="Science">
        <title>Genome structures resolve the early diversification of teleost fishes.</title>
        <authorList>
            <person name="Parey E."/>
            <person name="Louis A."/>
            <person name="Montfort J."/>
            <person name="Bouchez O."/>
            <person name="Roques C."/>
            <person name="Iampietro C."/>
            <person name="Lluch J."/>
            <person name="Castinel A."/>
            <person name="Donnadieu C."/>
            <person name="Desvignes T."/>
            <person name="Floi Bucao C."/>
            <person name="Jouanno E."/>
            <person name="Wen M."/>
            <person name="Mejri S."/>
            <person name="Dirks R."/>
            <person name="Jansen H."/>
            <person name="Henkel C."/>
            <person name="Chen W.J."/>
            <person name="Zahm M."/>
            <person name="Cabau C."/>
            <person name="Klopp C."/>
            <person name="Thompson A.W."/>
            <person name="Robinson-Rechavi M."/>
            <person name="Braasch I."/>
            <person name="Lecointre G."/>
            <person name="Bobe J."/>
            <person name="Postlethwait J.H."/>
            <person name="Berthelot C."/>
            <person name="Roest Crollius H."/>
            <person name="Guiguen Y."/>
        </authorList>
    </citation>
    <scope>NUCLEOTIDE SEQUENCE</scope>
    <source>
        <strain evidence="3">Concon-B</strain>
    </source>
</reference>
<dbReference type="OrthoDB" id="8400687at2759"/>